<evidence type="ECO:0000256" key="2">
    <source>
        <dbReference type="ARBA" id="ARBA00022448"/>
    </source>
</evidence>
<feature type="transmembrane region" description="Helical" evidence="7">
    <location>
        <begin position="42"/>
        <end position="59"/>
    </location>
</feature>
<feature type="transmembrane region" description="Helical" evidence="7">
    <location>
        <begin position="174"/>
        <end position="197"/>
    </location>
</feature>
<keyword evidence="5 7" id="KW-0472">Membrane</keyword>
<comment type="subcellular location">
    <subcellularLocation>
        <location evidence="1">Membrane</location>
        <topology evidence="1">Multi-pass membrane protein</topology>
    </subcellularLocation>
</comment>
<gene>
    <name evidence="9" type="ORF">PDIGIT_LOCUS6620</name>
</gene>
<sequence>MPDHLELARLTSPATRTERTPVTMPGDEHLDHDLHRRTLRKLDLLLLPFLALLFLFNSLDKTNIGNAESAHFTTDIGLEKSDLNTAVALFFAFFVSLQPVGAALGRKYGMVLWVPSCMLLWGISTALHTWVTARWQLYLLRIIIGCLEAGFYPVTVSYLSLFYTRFEFGRRLSLFYGQAAVGGALGGLLSYLVFSMFPDEHDENGEHTKSNWQNWQVLFLLEGSLTIVIAILGYFWLPHNVETSWFLSSQERKYASSRIIQDREVQANPDYESSIDPGEEREHDDESRGLLNPSQSSATSTGKEVTYERGLSPHDVVSAFLSPKIWHILGCNILSAVPVYAFQVFLPLVLAPLTDSPNPALVNLLAAPPNICGAIMLYMFASYSDRHRIRILPILVGLVIMVVGLVLVVALPTTKGWAIPRYLALNVLLSGTFIASPLTVAWISDNTPSPGKRALLLGINGWGNLAGVLSALLFKPKYAESGYIVPFWWTLACVAAAAVGYFLLWRNLKTENASRKKILSGWEEEEVAQEKTDGQGPLEQPHVVMRFLIGALTRLGMSPRILKAFKEATEGGREGDEKITFVYGL</sequence>
<dbReference type="OrthoDB" id="2985014at2759"/>
<dbReference type="GO" id="GO:0016020">
    <property type="term" value="C:membrane"/>
    <property type="evidence" value="ECO:0007669"/>
    <property type="project" value="UniProtKB-SubCell"/>
</dbReference>
<keyword evidence="2" id="KW-0813">Transport</keyword>
<accession>A0A9W4XIV2</accession>
<dbReference type="InterPro" id="IPR020846">
    <property type="entry name" value="MFS_dom"/>
</dbReference>
<dbReference type="SUPFAM" id="SSF103473">
    <property type="entry name" value="MFS general substrate transporter"/>
    <property type="match status" value="1"/>
</dbReference>
<keyword evidence="4 7" id="KW-1133">Transmembrane helix</keyword>
<dbReference type="PANTHER" id="PTHR43791">
    <property type="entry name" value="PERMEASE-RELATED"/>
    <property type="match status" value="1"/>
</dbReference>
<organism evidence="9 10">
    <name type="scientific">Periconia digitata</name>
    <dbReference type="NCBI Taxonomy" id="1303443"/>
    <lineage>
        <taxon>Eukaryota</taxon>
        <taxon>Fungi</taxon>
        <taxon>Dikarya</taxon>
        <taxon>Ascomycota</taxon>
        <taxon>Pezizomycotina</taxon>
        <taxon>Dothideomycetes</taxon>
        <taxon>Pleosporomycetidae</taxon>
        <taxon>Pleosporales</taxon>
        <taxon>Massarineae</taxon>
        <taxon>Periconiaceae</taxon>
        <taxon>Periconia</taxon>
    </lineage>
</organism>
<dbReference type="EMBL" id="CAOQHR010000004">
    <property type="protein sequence ID" value="CAI6333574.1"/>
    <property type="molecule type" value="Genomic_DNA"/>
</dbReference>
<keyword evidence="10" id="KW-1185">Reference proteome</keyword>
<dbReference type="FunFam" id="1.20.1250.20:FF:001331">
    <property type="entry name" value="Uncharacterized protein"/>
    <property type="match status" value="1"/>
</dbReference>
<evidence type="ECO:0000256" key="4">
    <source>
        <dbReference type="ARBA" id="ARBA00022989"/>
    </source>
</evidence>
<feature type="transmembrane region" description="Helical" evidence="7">
    <location>
        <begin position="423"/>
        <end position="443"/>
    </location>
</feature>
<evidence type="ECO:0000313" key="9">
    <source>
        <dbReference type="EMBL" id="CAI6333574.1"/>
    </source>
</evidence>
<feature type="transmembrane region" description="Helical" evidence="7">
    <location>
        <begin position="392"/>
        <end position="411"/>
    </location>
</feature>
<evidence type="ECO:0000256" key="3">
    <source>
        <dbReference type="ARBA" id="ARBA00022692"/>
    </source>
</evidence>
<feature type="transmembrane region" description="Helical" evidence="7">
    <location>
        <begin position="111"/>
        <end position="131"/>
    </location>
</feature>
<protein>
    <recommendedName>
        <fullName evidence="8">Major facilitator superfamily (MFS) profile domain-containing protein</fullName>
    </recommendedName>
</protein>
<dbReference type="PROSITE" id="PS50850">
    <property type="entry name" value="MFS"/>
    <property type="match status" value="1"/>
</dbReference>
<name>A0A9W4XIV2_9PLEO</name>
<dbReference type="InterPro" id="IPR011701">
    <property type="entry name" value="MFS"/>
</dbReference>
<dbReference type="PANTHER" id="PTHR43791:SF21">
    <property type="entry name" value="MAJOR FACILITATOR SUPERFAMILY (MFS) PROFILE DOMAIN-CONTAINING PROTEIN"/>
    <property type="match status" value="1"/>
</dbReference>
<feature type="domain" description="Major facilitator superfamily (MFS) profile" evidence="8">
    <location>
        <begin position="46"/>
        <end position="509"/>
    </location>
</feature>
<dbReference type="Pfam" id="PF07690">
    <property type="entry name" value="MFS_1"/>
    <property type="match status" value="1"/>
</dbReference>
<feature type="transmembrane region" description="Helical" evidence="7">
    <location>
        <begin position="137"/>
        <end position="162"/>
    </location>
</feature>
<evidence type="ECO:0000256" key="6">
    <source>
        <dbReference type="SAM" id="MobiDB-lite"/>
    </source>
</evidence>
<dbReference type="Gene3D" id="1.20.1250.20">
    <property type="entry name" value="MFS general substrate transporter like domains"/>
    <property type="match status" value="2"/>
</dbReference>
<evidence type="ECO:0000256" key="1">
    <source>
        <dbReference type="ARBA" id="ARBA00004141"/>
    </source>
</evidence>
<feature type="transmembrane region" description="Helical" evidence="7">
    <location>
        <begin position="360"/>
        <end position="380"/>
    </location>
</feature>
<proteinExistence type="predicted"/>
<reference evidence="9" key="1">
    <citation type="submission" date="2023-01" db="EMBL/GenBank/DDBJ databases">
        <authorList>
            <person name="Van Ghelder C."/>
            <person name="Rancurel C."/>
        </authorList>
    </citation>
    <scope>NUCLEOTIDE SEQUENCE</scope>
    <source>
        <strain evidence="9">CNCM I-4278</strain>
    </source>
</reference>
<feature type="transmembrane region" description="Helical" evidence="7">
    <location>
        <begin position="455"/>
        <end position="474"/>
    </location>
</feature>
<evidence type="ECO:0000259" key="8">
    <source>
        <dbReference type="PROSITE" id="PS50850"/>
    </source>
</evidence>
<feature type="compositionally biased region" description="Basic and acidic residues" evidence="6">
    <location>
        <begin position="278"/>
        <end position="288"/>
    </location>
</feature>
<feature type="transmembrane region" description="Helical" evidence="7">
    <location>
        <begin position="217"/>
        <end position="237"/>
    </location>
</feature>
<dbReference type="AlphaFoldDB" id="A0A9W4XIV2"/>
<evidence type="ECO:0000256" key="7">
    <source>
        <dbReference type="SAM" id="Phobius"/>
    </source>
</evidence>
<dbReference type="InterPro" id="IPR036259">
    <property type="entry name" value="MFS_trans_sf"/>
</dbReference>
<dbReference type="Proteomes" id="UP001152607">
    <property type="component" value="Unassembled WGS sequence"/>
</dbReference>
<evidence type="ECO:0000313" key="10">
    <source>
        <dbReference type="Proteomes" id="UP001152607"/>
    </source>
</evidence>
<feature type="transmembrane region" description="Helical" evidence="7">
    <location>
        <begin position="86"/>
        <end position="104"/>
    </location>
</feature>
<feature type="transmembrane region" description="Helical" evidence="7">
    <location>
        <begin position="486"/>
        <end position="505"/>
    </location>
</feature>
<comment type="caution">
    <text evidence="9">The sequence shown here is derived from an EMBL/GenBank/DDBJ whole genome shotgun (WGS) entry which is preliminary data.</text>
</comment>
<keyword evidence="3 7" id="KW-0812">Transmembrane</keyword>
<dbReference type="GO" id="GO:0022857">
    <property type="term" value="F:transmembrane transporter activity"/>
    <property type="evidence" value="ECO:0007669"/>
    <property type="project" value="InterPro"/>
</dbReference>
<evidence type="ECO:0000256" key="5">
    <source>
        <dbReference type="ARBA" id="ARBA00023136"/>
    </source>
</evidence>
<feature type="region of interest" description="Disordered" evidence="6">
    <location>
        <begin position="269"/>
        <end position="306"/>
    </location>
</feature>
<feature type="compositionally biased region" description="Polar residues" evidence="6">
    <location>
        <begin position="292"/>
        <end position="303"/>
    </location>
</feature>
<feature type="transmembrane region" description="Helical" evidence="7">
    <location>
        <begin position="333"/>
        <end position="354"/>
    </location>
</feature>